<dbReference type="RefSeq" id="WP_089524939.1">
    <property type="nucleotide sequence ID" value="NZ_NMUQ01000002.1"/>
</dbReference>
<dbReference type="GO" id="GO:0000271">
    <property type="term" value="P:polysaccharide biosynthetic process"/>
    <property type="evidence" value="ECO:0007669"/>
    <property type="project" value="TreeGrafter"/>
</dbReference>
<dbReference type="NCBIfam" id="TIGR01221">
    <property type="entry name" value="rmlC"/>
    <property type="match status" value="1"/>
</dbReference>
<evidence type="ECO:0000313" key="4">
    <source>
        <dbReference type="EMBL" id="OXM14117.1"/>
    </source>
</evidence>
<feature type="site" description="Participates in a stacking interaction with the thymidine ring of dTDP-4-oxo-6-deoxyglucose" evidence="2">
    <location>
        <position position="138"/>
    </location>
</feature>
<dbReference type="Pfam" id="PF00908">
    <property type="entry name" value="dTDP_sugar_isom"/>
    <property type="match status" value="1"/>
</dbReference>
<dbReference type="OrthoDB" id="9800680at2"/>
<dbReference type="AlphaFoldDB" id="A0A229NW66"/>
<dbReference type="CDD" id="cd00438">
    <property type="entry name" value="cupin_RmlC"/>
    <property type="match status" value="1"/>
</dbReference>
<protein>
    <recommendedName>
        <fullName evidence="3">dTDP-4-dehydrorhamnose 3,5-epimerase</fullName>
        <ecNumber evidence="3">5.1.3.13</ecNumber>
    </recommendedName>
    <alternativeName>
        <fullName evidence="3">Thymidine diphospho-4-keto-rhamnose 3,5-epimerase</fullName>
    </alternativeName>
</protein>
<dbReference type="EMBL" id="NMUQ01000002">
    <property type="protein sequence ID" value="OXM14117.1"/>
    <property type="molecule type" value="Genomic_DNA"/>
</dbReference>
<dbReference type="Proteomes" id="UP000215145">
    <property type="component" value="Unassembled WGS sequence"/>
</dbReference>
<sequence>MKVKPTPLHKAVIFELEPIEDQRGFFARTFCKKTLAEQGLNFDVVQTNVAFNRHRNTLRGMHFQRPPYSEDKIVSCISGALYDVIIDLNSQSPTFGQWFGVTLTAENRLSLYVPKGFAHGYLTLSEDTTISYMVSQYYTSSHESGVRWDDKAFQIQWPEREGLIISLKDQNWNDFKDSIGSIFSSEGD</sequence>
<comment type="function">
    <text evidence="3">Catalyzes the epimerization of the C3' and C5'positions of dTDP-6-deoxy-D-xylo-4-hexulose, forming dTDP-6-deoxy-L-lyxo-4-hexulose.</text>
</comment>
<dbReference type="SUPFAM" id="SSF51182">
    <property type="entry name" value="RmlC-like cupins"/>
    <property type="match status" value="1"/>
</dbReference>
<dbReference type="InterPro" id="IPR014710">
    <property type="entry name" value="RmlC-like_jellyroll"/>
</dbReference>
<feature type="active site" description="Proton donor" evidence="1">
    <location>
        <position position="132"/>
    </location>
</feature>
<gene>
    <name evidence="4" type="primary">rfbC</name>
    <name evidence="4" type="ORF">CGZ75_14170</name>
</gene>
<evidence type="ECO:0000313" key="5">
    <source>
        <dbReference type="Proteomes" id="UP000215145"/>
    </source>
</evidence>
<keyword evidence="3" id="KW-0413">Isomerase</keyword>
<comment type="subunit">
    <text evidence="3">Homodimer.</text>
</comment>
<dbReference type="GO" id="GO:0008830">
    <property type="term" value="F:dTDP-4-dehydrorhamnose 3,5-epimerase activity"/>
    <property type="evidence" value="ECO:0007669"/>
    <property type="project" value="UniProtKB-UniRule"/>
</dbReference>
<name>A0A229NW66_9BACL</name>
<dbReference type="InterPro" id="IPR011051">
    <property type="entry name" value="RmlC_Cupin_sf"/>
</dbReference>
<dbReference type="Gene3D" id="2.60.120.10">
    <property type="entry name" value="Jelly Rolls"/>
    <property type="match status" value="1"/>
</dbReference>
<dbReference type="InterPro" id="IPR000888">
    <property type="entry name" value="RmlC-like"/>
</dbReference>
<keyword evidence="5" id="KW-1185">Reference proteome</keyword>
<proteinExistence type="inferred from homology"/>
<organism evidence="4 5">
    <name type="scientific">Paenibacillus herberti</name>
    <dbReference type="NCBI Taxonomy" id="1619309"/>
    <lineage>
        <taxon>Bacteria</taxon>
        <taxon>Bacillati</taxon>
        <taxon>Bacillota</taxon>
        <taxon>Bacilli</taxon>
        <taxon>Bacillales</taxon>
        <taxon>Paenibacillaceae</taxon>
        <taxon>Paenibacillus</taxon>
    </lineage>
</organism>
<evidence type="ECO:0000256" key="1">
    <source>
        <dbReference type="PIRSR" id="PIRSR600888-1"/>
    </source>
</evidence>
<evidence type="ECO:0000256" key="3">
    <source>
        <dbReference type="RuleBase" id="RU364069"/>
    </source>
</evidence>
<feature type="active site" description="Proton acceptor" evidence="1">
    <location>
        <position position="62"/>
    </location>
</feature>
<accession>A0A229NW66</accession>
<dbReference type="PANTHER" id="PTHR21047:SF2">
    <property type="entry name" value="THYMIDINE DIPHOSPHO-4-KETO-RHAMNOSE 3,5-EPIMERASE"/>
    <property type="match status" value="1"/>
</dbReference>
<comment type="catalytic activity">
    <reaction evidence="3">
        <text>dTDP-4-dehydro-6-deoxy-alpha-D-glucose = dTDP-4-dehydro-beta-L-rhamnose</text>
        <dbReference type="Rhea" id="RHEA:16969"/>
        <dbReference type="ChEBI" id="CHEBI:57649"/>
        <dbReference type="ChEBI" id="CHEBI:62830"/>
        <dbReference type="EC" id="5.1.3.13"/>
    </reaction>
</comment>
<comment type="caution">
    <text evidence="4">The sequence shown here is derived from an EMBL/GenBank/DDBJ whole genome shotgun (WGS) entry which is preliminary data.</text>
</comment>
<dbReference type="UniPathway" id="UPA00124"/>
<comment type="pathway">
    <text evidence="3">Carbohydrate biosynthesis; dTDP-L-rhamnose biosynthesis.</text>
</comment>
<dbReference type="GO" id="GO:0019305">
    <property type="term" value="P:dTDP-rhamnose biosynthetic process"/>
    <property type="evidence" value="ECO:0007669"/>
    <property type="project" value="UniProtKB-UniRule"/>
</dbReference>
<dbReference type="EC" id="5.1.3.13" evidence="3"/>
<comment type="similarity">
    <text evidence="3">Belongs to the dTDP-4-dehydrorhamnose 3,5-epimerase family.</text>
</comment>
<evidence type="ECO:0000256" key="2">
    <source>
        <dbReference type="PIRSR" id="PIRSR600888-3"/>
    </source>
</evidence>
<reference evidence="4 5" key="1">
    <citation type="submission" date="2017-07" db="EMBL/GenBank/DDBJ databases">
        <title>Paenibacillus herberti R33 genome sequencing and assembly.</title>
        <authorList>
            <person name="Su W."/>
        </authorList>
    </citation>
    <scope>NUCLEOTIDE SEQUENCE [LARGE SCALE GENOMIC DNA]</scope>
    <source>
        <strain evidence="4 5">R33</strain>
    </source>
</reference>
<dbReference type="PANTHER" id="PTHR21047">
    <property type="entry name" value="DTDP-6-DEOXY-D-GLUCOSE-3,5 EPIMERASE"/>
    <property type="match status" value="1"/>
</dbReference>
<dbReference type="GO" id="GO:0005829">
    <property type="term" value="C:cytosol"/>
    <property type="evidence" value="ECO:0007669"/>
    <property type="project" value="TreeGrafter"/>
</dbReference>